<name>A0A6V7P6H7_ANACO</name>
<evidence type="ECO:0000256" key="3">
    <source>
        <dbReference type="SAM" id="MobiDB-lite"/>
    </source>
</evidence>
<protein>
    <submittedName>
        <fullName evidence="4">Uncharacterized protein</fullName>
    </submittedName>
</protein>
<keyword evidence="1" id="KW-0808">Transferase</keyword>
<organism evidence="4">
    <name type="scientific">Ananas comosus var. bracteatus</name>
    <name type="common">red pineapple</name>
    <dbReference type="NCBI Taxonomy" id="296719"/>
    <lineage>
        <taxon>Eukaryota</taxon>
        <taxon>Viridiplantae</taxon>
        <taxon>Streptophyta</taxon>
        <taxon>Embryophyta</taxon>
        <taxon>Tracheophyta</taxon>
        <taxon>Spermatophyta</taxon>
        <taxon>Magnoliopsida</taxon>
        <taxon>Liliopsida</taxon>
        <taxon>Poales</taxon>
        <taxon>Bromeliaceae</taxon>
        <taxon>Bromelioideae</taxon>
        <taxon>Ananas</taxon>
    </lineage>
</organism>
<reference evidence="4" key="1">
    <citation type="submission" date="2020-07" db="EMBL/GenBank/DDBJ databases">
        <authorList>
            <person name="Lin J."/>
        </authorList>
    </citation>
    <scope>NUCLEOTIDE SEQUENCE</scope>
</reference>
<evidence type="ECO:0000256" key="2">
    <source>
        <dbReference type="ARBA" id="ARBA00023315"/>
    </source>
</evidence>
<sequence>MLSRRTFVVTPERIEWLKQRITQGHVAPQQPPSTFVAVSALAWTAFVRSKSLDRAGGDAHLCFLADVRTRLDPPVDEGYFGNLIKGCFATAPAGEFSGPDALPRASSAIQAAIREALDDPMSHNWMDRFMVLPLDRLANVAASPRFRVYETDFGWGKPTRVELVSMNHDGEIVLVGGRDAHPHLRALPRPAPLPRPPSIPQSSLSATLRRFLPLAGKLAYLPATGDVAVDCSAAAVAFVEAEADGGDLRSLAGDEEHDVAAFQRLVPELGAAELPAPVLAVQATRLAGGGAAVGVSAHHAVADGRAVWQFLAAWAAECRGAADAELGAAPTFDRAAIGHPRADEVARALARRFTPDLPKLRFVGYSFEGRLKLTRRTFVVSPERIEWLKQRIAQSHMAPQQPPSTFVAVTALAWTAFVRSKSLDRAGGDTHLCFIVDIRTRLDPPVDEGYFGNLIKGSYATAPAGEFAGPDALPAPPRRSKRRSARRWTTRWPGSRAGWTGSWRSRWTEPPACRRRPGSGCTRPISGGVSRAGSSWCPCTTTGERAGPGPGRWVQVSVSLSPDHIDAFKAHFFNEADQALVD</sequence>
<evidence type="ECO:0000313" key="4">
    <source>
        <dbReference type="EMBL" id="CAD1826392.1"/>
    </source>
</evidence>
<feature type="region of interest" description="Disordered" evidence="3">
    <location>
        <begin position="467"/>
        <end position="499"/>
    </location>
</feature>
<dbReference type="Pfam" id="PF02458">
    <property type="entry name" value="Transferase"/>
    <property type="match status" value="2"/>
</dbReference>
<evidence type="ECO:0000256" key="1">
    <source>
        <dbReference type="ARBA" id="ARBA00022679"/>
    </source>
</evidence>
<dbReference type="EMBL" id="LR862145">
    <property type="protein sequence ID" value="CAD1826392.1"/>
    <property type="molecule type" value="Genomic_DNA"/>
</dbReference>
<gene>
    <name evidence="4" type="ORF">CB5_LOCUS9603</name>
</gene>
<proteinExistence type="predicted"/>
<accession>A0A6V7P6H7</accession>
<dbReference type="Gene3D" id="3.30.559.10">
    <property type="entry name" value="Chloramphenicol acetyltransferase-like domain"/>
    <property type="match status" value="3"/>
</dbReference>
<feature type="compositionally biased region" description="Basic residues" evidence="3">
    <location>
        <begin position="478"/>
        <end position="489"/>
    </location>
</feature>
<dbReference type="PANTHER" id="PTHR31625">
    <property type="match status" value="1"/>
</dbReference>
<dbReference type="InterPro" id="IPR023213">
    <property type="entry name" value="CAT-like_dom_sf"/>
</dbReference>
<dbReference type="GO" id="GO:0016747">
    <property type="term" value="F:acyltransferase activity, transferring groups other than amino-acyl groups"/>
    <property type="evidence" value="ECO:0007669"/>
    <property type="project" value="UniProtKB-ARBA"/>
</dbReference>
<keyword evidence="2" id="KW-0012">Acyltransferase</keyword>
<dbReference type="AlphaFoldDB" id="A0A6V7P6H7"/>
<dbReference type="InterPro" id="IPR051504">
    <property type="entry name" value="Plant_metabolite_acyltrans"/>
</dbReference>